<dbReference type="InterPro" id="IPR025048">
    <property type="entry name" value="DUF3987"/>
</dbReference>
<dbReference type="Pfam" id="PF13148">
    <property type="entry name" value="DUF3987"/>
    <property type="match status" value="1"/>
</dbReference>
<evidence type="ECO:0000313" key="3">
    <source>
        <dbReference type="Proteomes" id="UP001239680"/>
    </source>
</evidence>
<sequence>MNAMPEPIPFKPDWPAPDMTISQPARPVAPVMSAEEFALTFGAWAEWVQTAARVKGTPVDYVAAALLGTASAIIGNARWATPWQGWKEPPVLWVMLVGDPSAGKSPALDAVLDPVKDIERRLSEEYKERRREWEDRDEIAALALAQWKTDAKRALAESDDTPRKPDAAEAGAPPMRERVTISDVTTEKVASLLAASWRGLLLSRDELSGWLGSMDRYNGGGDRPFWLEAYGGRSYTVDRKSSPEPIIVDHLSVSILGGTQPDKLARLLVNTDDDGLLARFLTVFPEPVPLSRPDREIDSDKLQAAFERLRALPSAFDDAGNKRPFLVPFSDAAADALQEFRGECRKWEAEAAGVFKGHIGKMPGLVVRVACVLAHLDWAAMPGAPFPDEIDQRHVGRACFLVGDHLRRHAFRAYGASEPPEEVRNVRKLAALLLRDKPRRVTVRDIQRRELGGLQTAKQIEAAASALEQADWLRRVVEETGGRPRTFFVVNPRIWEAA</sequence>
<feature type="compositionally biased region" description="Basic and acidic residues" evidence="1">
    <location>
        <begin position="153"/>
        <end position="167"/>
    </location>
</feature>
<gene>
    <name evidence="2" type="ORF">Q9295_01725</name>
</gene>
<accession>A0ABU0VTM4</accession>
<keyword evidence="3" id="KW-1185">Reference proteome</keyword>
<proteinExistence type="predicted"/>
<name>A0ABU0VTM4_9RHOB</name>
<dbReference type="Proteomes" id="UP001239680">
    <property type="component" value="Unassembled WGS sequence"/>
</dbReference>
<evidence type="ECO:0000313" key="2">
    <source>
        <dbReference type="EMBL" id="MDQ2065077.1"/>
    </source>
</evidence>
<dbReference type="RefSeq" id="WP_306678755.1">
    <property type="nucleotide sequence ID" value="NZ_JAVDBT010000001.1"/>
</dbReference>
<organism evidence="2 3">
    <name type="scientific">Pseudogemmobacter lacusdianii</name>
    <dbReference type="NCBI Taxonomy" id="3069608"/>
    <lineage>
        <taxon>Bacteria</taxon>
        <taxon>Pseudomonadati</taxon>
        <taxon>Pseudomonadota</taxon>
        <taxon>Alphaproteobacteria</taxon>
        <taxon>Rhodobacterales</taxon>
        <taxon>Paracoccaceae</taxon>
        <taxon>Pseudogemmobacter</taxon>
    </lineage>
</organism>
<dbReference type="EMBL" id="JAVDBT010000001">
    <property type="protein sequence ID" value="MDQ2065077.1"/>
    <property type="molecule type" value="Genomic_DNA"/>
</dbReference>
<feature type="region of interest" description="Disordered" evidence="1">
    <location>
        <begin position="153"/>
        <end position="176"/>
    </location>
</feature>
<comment type="caution">
    <text evidence="2">The sequence shown here is derived from an EMBL/GenBank/DDBJ whole genome shotgun (WGS) entry which is preliminary data.</text>
</comment>
<evidence type="ECO:0000256" key="1">
    <source>
        <dbReference type="SAM" id="MobiDB-lite"/>
    </source>
</evidence>
<reference evidence="2 3" key="1">
    <citation type="submission" date="2023-08" db="EMBL/GenBank/DDBJ databases">
        <title>Characterization of two Paracoccaceae strains isolated from Phycosphere and proposal of Xinfangfangia lacusdiani sp. nov.</title>
        <authorList>
            <person name="Deng Y."/>
            <person name="Zhang Y.Q."/>
        </authorList>
    </citation>
    <scope>NUCLEOTIDE SEQUENCE [LARGE SCALE GENOMIC DNA]</scope>
    <source>
        <strain evidence="2 3">CPCC 101601</strain>
    </source>
</reference>
<protein>
    <submittedName>
        <fullName evidence="2">YfjI family protein</fullName>
    </submittedName>
</protein>